<keyword evidence="3" id="KW-0472">Membrane</keyword>
<evidence type="ECO:0000313" key="6">
    <source>
        <dbReference type="EMBL" id="MDX8419036.1"/>
    </source>
</evidence>
<keyword evidence="3" id="KW-1133">Transmembrane helix</keyword>
<feature type="domain" description="DUF7601" evidence="5">
    <location>
        <begin position="706"/>
        <end position="818"/>
    </location>
</feature>
<dbReference type="Gene3D" id="2.60.40.4270">
    <property type="entry name" value="Listeria-Bacteroides repeat domain"/>
    <property type="match status" value="3"/>
</dbReference>
<sequence>MKKCLNTMAAVLISMTCLLPSSLTVYGEDGAPNASPEPSAPADAVADDGTAENAGAGEERKAGISDSDEASKLDSTEKEDNADESSDSALTASPSPGSSQKDEKADSSTESPDPAPKKAILKALAVSSASGAFTLTLQNDDGTISKKNNTAAGTLSSDQKTLTITDGLKPDSDELDTLNQYEVSHDSTDAYIFDGWFTDDGIMLYRPYGKNANDGTYWNLDKYVGGKDLTLHAQWVKASVLHYDGNGGTTDYPMPVYTFDPAKPFSLTSNTYVKDGYVFAGWNTAANGTGTAYQEDQNVSLSGNTTLYAQWVPQKQTIDQAANGGAFTIVNNTLKNYQYKITEKNYFPHYVSSVGNGKVYDLSDLQDGLTVTNTRVAVVTFDKNADDASGDGVLQQAPLNQPTVLNDNPYTRDGYMFAGWNTKPDGTGDAYDPKQLHSFGDDITLYAQWVPLKQSEKITYDTNKTDSTWTKVSSGSLVVPSDSDTYSAKFYESLQLRYSSDAAKWNPKTDNDLTGDNKDQLTITNDKKFPVYFHGNGADNDADGMPVPQYFARNETAALIANLFTKKGYVFIGWKIGNEKDGKIVYENADPYTVDYGNMASFTENTHSDQGINLYAQWAPLKTLQDGSEGAGTYNITLSKSNEASDDKNTWSRSVDLPTDTAENSYDVTKIYENDPDYYESSNDSSNPAEIKDDEVTIINKNITSSLTIENHVTGNLGSRDKPFKFTVKMTKGADHPITGDKLAVLINGKRQNLSFDDKGQIELSLQSGDKAVITPLYNGTSYSITESDYKQDGYELTDKSTSGVLSSDTTAIFTNNRAAGIPTGLFDIFRKLWWIVPIAAVAMAIGIYIKHRSMAGKHC</sequence>
<comment type="subcellular location">
    <subcellularLocation>
        <location evidence="1">Cell envelope</location>
    </subcellularLocation>
</comment>
<feature type="transmembrane region" description="Helical" evidence="3">
    <location>
        <begin position="833"/>
        <end position="850"/>
    </location>
</feature>
<evidence type="ECO:0000256" key="3">
    <source>
        <dbReference type="SAM" id="Phobius"/>
    </source>
</evidence>
<dbReference type="GO" id="GO:0030313">
    <property type="term" value="C:cell envelope"/>
    <property type="evidence" value="ECO:0007669"/>
    <property type="project" value="UniProtKB-SubCell"/>
</dbReference>
<feature type="chain" id="PRO_5044329370" evidence="4">
    <location>
        <begin position="28"/>
        <end position="860"/>
    </location>
</feature>
<reference evidence="6 7" key="1">
    <citation type="submission" date="2022-03" db="EMBL/GenBank/DDBJ databases">
        <title>Novel taxa within the pig intestine.</title>
        <authorList>
            <person name="Wylensek D."/>
            <person name="Bishof K."/>
            <person name="Afrizal A."/>
            <person name="Clavel T."/>
        </authorList>
    </citation>
    <scope>NUCLEOTIDE SEQUENCE [LARGE SCALE GENOMIC DNA]</scope>
    <source>
        <strain evidence="6 7">CLA-KB-P133</strain>
    </source>
</reference>
<keyword evidence="7" id="KW-1185">Reference proteome</keyword>
<organism evidence="6 7">
    <name type="scientific">Grylomicrobium aquisgranensis</name>
    <dbReference type="NCBI Taxonomy" id="2926318"/>
    <lineage>
        <taxon>Bacteria</taxon>
        <taxon>Bacillati</taxon>
        <taxon>Bacillota</taxon>
        <taxon>Erysipelotrichia</taxon>
        <taxon>Erysipelotrichales</taxon>
        <taxon>Erysipelotrichaceae</taxon>
        <taxon>Grylomicrobium</taxon>
    </lineage>
</organism>
<accession>A0AB35U382</accession>
<gene>
    <name evidence="6" type="ORF">MOZ60_02885</name>
</gene>
<dbReference type="RefSeq" id="WP_370595588.1">
    <property type="nucleotide sequence ID" value="NZ_JALBUR010000004.1"/>
</dbReference>
<feature type="compositionally biased region" description="Low complexity" evidence="2">
    <location>
        <begin position="31"/>
        <end position="44"/>
    </location>
</feature>
<dbReference type="InterPro" id="IPR013378">
    <property type="entry name" value="InlB-like_B-rpt"/>
</dbReference>
<protein>
    <submittedName>
        <fullName evidence="6">InlB B-repeat-containing protein</fullName>
    </submittedName>
</protein>
<dbReference type="NCBIfam" id="TIGR02543">
    <property type="entry name" value="List_Bact_rpt"/>
    <property type="match status" value="2"/>
</dbReference>
<dbReference type="InterPro" id="IPR055382">
    <property type="entry name" value="DUF7601"/>
</dbReference>
<name>A0AB35U382_9FIRM</name>
<keyword evidence="3" id="KW-0812">Transmembrane</keyword>
<feature type="region of interest" description="Disordered" evidence="2">
    <location>
        <begin position="29"/>
        <end position="116"/>
    </location>
</feature>
<dbReference type="Proteomes" id="UP001286174">
    <property type="component" value="Unassembled WGS sequence"/>
</dbReference>
<dbReference type="Pfam" id="PF24547">
    <property type="entry name" value="DUF7601"/>
    <property type="match status" value="1"/>
</dbReference>
<dbReference type="InterPro" id="IPR042229">
    <property type="entry name" value="Listeria/Bacterioides_rpt_sf"/>
</dbReference>
<evidence type="ECO:0000259" key="5">
    <source>
        <dbReference type="Pfam" id="PF24547"/>
    </source>
</evidence>
<dbReference type="Pfam" id="PF09479">
    <property type="entry name" value="Flg_new"/>
    <property type="match status" value="3"/>
</dbReference>
<feature type="compositionally biased region" description="Basic and acidic residues" evidence="2">
    <location>
        <begin position="57"/>
        <end position="79"/>
    </location>
</feature>
<evidence type="ECO:0000256" key="1">
    <source>
        <dbReference type="ARBA" id="ARBA00004196"/>
    </source>
</evidence>
<dbReference type="AlphaFoldDB" id="A0AB35U382"/>
<dbReference type="EMBL" id="JALBUR010000004">
    <property type="protein sequence ID" value="MDX8419036.1"/>
    <property type="molecule type" value="Genomic_DNA"/>
</dbReference>
<evidence type="ECO:0000256" key="2">
    <source>
        <dbReference type="SAM" id="MobiDB-lite"/>
    </source>
</evidence>
<feature type="signal peptide" evidence="4">
    <location>
        <begin position="1"/>
        <end position="27"/>
    </location>
</feature>
<proteinExistence type="predicted"/>
<feature type="compositionally biased region" description="Polar residues" evidence="2">
    <location>
        <begin position="87"/>
        <end position="99"/>
    </location>
</feature>
<evidence type="ECO:0000313" key="7">
    <source>
        <dbReference type="Proteomes" id="UP001286174"/>
    </source>
</evidence>
<comment type="caution">
    <text evidence="6">The sequence shown here is derived from an EMBL/GenBank/DDBJ whole genome shotgun (WGS) entry which is preliminary data.</text>
</comment>
<dbReference type="Gene3D" id="2.60.40.1140">
    <property type="entry name" value="Collagen-binding surface protein Cna, B-type domain"/>
    <property type="match status" value="1"/>
</dbReference>
<evidence type="ECO:0000256" key="4">
    <source>
        <dbReference type="SAM" id="SignalP"/>
    </source>
</evidence>
<keyword evidence="4" id="KW-0732">Signal</keyword>